<evidence type="ECO:0000313" key="2">
    <source>
        <dbReference type="EMBL" id="MDO1537004.1"/>
    </source>
</evidence>
<protein>
    <submittedName>
        <fullName evidence="2">Transcriptional regulator</fullName>
    </submittedName>
</protein>
<name>A0ABT8SF89_9BURK</name>
<accession>A0ABT8SF89</accession>
<comment type="caution">
    <text evidence="2">The sequence shown here is derived from an EMBL/GenBank/DDBJ whole genome shotgun (WGS) entry which is preliminary data.</text>
</comment>
<evidence type="ECO:0000256" key="1">
    <source>
        <dbReference type="SAM" id="Coils"/>
    </source>
</evidence>
<dbReference type="RefSeq" id="WP_301815240.1">
    <property type="nucleotide sequence ID" value="NZ_JAUJZH010000034.1"/>
</dbReference>
<sequence length="143" mass="15890">MKSKDLSQAEVQRELDLFRQPEPNDVPLEIVRKKPTAGAAFTLACDSSGLDDQSIYSFVGIDAGTFSRIKKGLATLQADLVAKFCYAVNNRIYPEWCAFQLGCTLVEIKTEAERRAEAAEKRAAEAELKVRVLMETFQVRATA</sequence>
<gene>
    <name evidence="2" type="ORF">Q2T77_32535</name>
</gene>
<dbReference type="Proteomes" id="UP001169027">
    <property type="component" value="Unassembled WGS sequence"/>
</dbReference>
<organism evidence="2 3">
    <name type="scientific">Variovorax ginsengisoli</name>
    <dbReference type="NCBI Taxonomy" id="363844"/>
    <lineage>
        <taxon>Bacteria</taxon>
        <taxon>Pseudomonadati</taxon>
        <taxon>Pseudomonadota</taxon>
        <taxon>Betaproteobacteria</taxon>
        <taxon>Burkholderiales</taxon>
        <taxon>Comamonadaceae</taxon>
        <taxon>Variovorax</taxon>
    </lineage>
</organism>
<proteinExistence type="predicted"/>
<feature type="coiled-coil region" evidence="1">
    <location>
        <begin position="109"/>
        <end position="136"/>
    </location>
</feature>
<dbReference type="EMBL" id="JAUKVY010000034">
    <property type="protein sequence ID" value="MDO1537004.1"/>
    <property type="molecule type" value="Genomic_DNA"/>
</dbReference>
<keyword evidence="1" id="KW-0175">Coiled coil</keyword>
<evidence type="ECO:0000313" key="3">
    <source>
        <dbReference type="Proteomes" id="UP001169027"/>
    </source>
</evidence>
<reference evidence="2" key="1">
    <citation type="submission" date="2023-06" db="EMBL/GenBank/DDBJ databases">
        <authorList>
            <person name="Jiang Y."/>
            <person name="Liu Q."/>
        </authorList>
    </citation>
    <scope>NUCLEOTIDE SEQUENCE</scope>
    <source>
        <strain evidence="2">CGMCC 1.12090</strain>
    </source>
</reference>
<keyword evidence="3" id="KW-1185">Reference proteome</keyword>